<accession>A0A193LJ19</accession>
<name>A0A193LJ19_9GAMM</name>
<dbReference type="EMBL" id="CP016268">
    <property type="protein sequence ID" value="ANO52525.1"/>
    <property type="molecule type" value="Genomic_DNA"/>
</dbReference>
<sequence length="85" mass="9128">MNAWTVRRAGLAARELLHEDAGLFHCPSAPESGQTSRALIAEITGAMDTEPNAVSPGEPVFWQLKPQFGERLNSWVVTSAAILPG</sequence>
<evidence type="ECO:0000313" key="1">
    <source>
        <dbReference type="EMBL" id="ANO52525.1"/>
    </source>
</evidence>
<evidence type="ECO:0000313" key="2">
    <source>
        <dbReference type="Proteomes" id="UP000092695"/>
    </source>
</evidence>
<dbReference type="KEGG" id="woc:BA177_16235"/>
<proteinExistence type="predicted"/>
<reference evidence="1 2" key="1">
    <citation type="submission" date="2016-06" db="EMBL/GenBank/DDBJ databases">
        <title>Complete genome sequence of a deep-branching marine Gamma Proteobacterium Woeseia oceani type strain XK5.</title>
        <authorList>
            <person name="Mu D."/>
            <person name="Du Z."/>
        </authorList>
    </citation>
    <scope>NUCLEOTIDE SEQUENCE [LARGE SCALE GENOMIC DNA]</scope>
    <source>
        <strain evidence="1 2">XK5</strain>
    </source>
</reference>
<keyword evidence="2" id="KW-1185">Reference proteome</keyword>
<gene>
    <name evidence="1" type="ORF">BA177_16235</name>
</gene>
<protein>
    <submittedName>
        <fullName evidence="1">Uncharacterized protein</fullName>
    </submittedName>
</protein>
<organism evidence="1 2">
    <name type="scientific">Woeseia oceani</name>
    <dbReference type="NCBI Taxonomy" id="1548547"/>
    <lineage>
        <taxon>Bacteria</taxon>
        <taxon>Pseudomonadati</taxon>
        <taxon>Pseudomonadota</taxon>
        <taxon>Gammaproteobacteria</taxon>
        <taxon>Woeseiales</taxon>
        <taxon>Woeseiaceae</taxon>
        <taxon>Woeseia</taxon>
    </lineage>
</organism>
<dbReference type="Proteomes" id="UP000092695">
    <property type="component" value="Chromosome"/>
</dbReference>
<dbReference type="RefSeq" id="WP_068617935.1">
    <property type="nucleotide sequence ID" value="NZ_CP016268.1"/>
</dbReference>
<dbReference type="AlphaFoldDB" id="A0A193LJ19"/>